<sequence length="204" mass="21942">MNPPRRIGLMGGSFDPPHLAHLALGRAARAQLALDELRWLPAGAPWQKAGRVVASPAHRGAMLAALLQDDPGSVIDTRELQRDGATYTIDTVRALQAEVPDAEWFLVIGQDQYARFDTWQAWPELLQRLTLAVAARDGQAPTPPAALAAVPHRCVTIELPAMAVSASAVRQRLAAGLPVTDLVGSRVAGYIDQQRPYPGPQQQG</sequence>
<evidence type="ECO:0000256" key="9">
    <source>
        <dbReference type="ARBA" id="ARBA00023027"/>
    </source>
</evidence>
<dbReference type="Proteomes" id="UP001365405">
    <property type="component" value="Unassembled WGS sequence"/>
</dbReference>
<evidence type="ECO:0000256" key="3">
    <source>
        <dbReference type="ARBA" id="ARBA00009014"/>
    </source>
</evidence>
<comment type="function">
    <text evidence="1 11">Catalyzes the reversible adenylation of nicotinate mononucleotide (NaMN) to nicotinic acid adenine dinucleotide (NaAD).</text>
</comment>
<dbReference type="RefSeq" id="WP_341410499.1">
    <property type="nucleotide sequence ID" value="NZ_JBBUTH010000005.1"/>
</dbReference>
<evidence type="ECO:0000256" key="4">
    <source>
        <dbReference type="ARBA" id="ARBA00022642"/>
    </source>
</evidence>
<dbReference type="PANTHER" id="PTHR39321:SF3">
    <property type="entry name" value="PHOSPHOPANTETHEINE ADENYLYLTRANSFERASE"/>
    <property type="match status" value="1"/>
</dbReference>
<dbReference type="Pfam" id="PF01467">
    <property type="entry name" value="CTP_transf_like"/>
    <property type="match status" value="1"/>
</dbReference>
<comment type="catalytic activity">
    <reaction evidence="10 11">
        <text>nicotinate beta-D-ribonucleotide + ATP + H(+) = deamido-NAD(+) + diphosphate</text>
        <dbReference type="Rhea" id="RHEA:22860"/>
        <dbReference type="ChEBI" id="CHEBI:15378"/>
        <dbReference type="ChEBI" id="CHEBI:30616"/>
        <dbReference type="ChEBI" id="CHEBI:33019"/>
        <dbReference type="ChEBI" id="CHEBI:57502"/>
        <dbReference type="ChEBI" id="CHEBI:58437"/>
        <dbReference type="EC" id="2.7.7.18"/>
    </reaction>
</comment>
<dbReference type="SUPFAM" id="SSF52374">
    <property type="entry name" value="Nucleotidylyl transferase"/>
    <property type="match status" value="1"/>
</dbReference>
<evidence type="ECO:0000313" key="14">
    <source>
        <dbReference type="Proteomes" id="UP001365405"/>
    </source>
</evidence>
<dbReference type="InterPro" id="IPR005248">
    <property type="entry name" value="NadD/NMNAT"/>
</dbReference>
<dbReference type="InterPro" id="IPR004821">
    <property type="entry name" value="Cyt_trans-like"/>
</dbReference>
<evidence type="ECO:0000259" key="12">
    <source>
        <dbReference type="Pfam" id="PF01467"/>
    </source>
</evidence>
<protein>
    <recommendedName>
        <fullName evidence="11">Probable nicotinate-nucleotide adenylyltransferase</fullName>
        <ecNumber evidence="11">2.7.7.18</ecNumber>
    </recommendedName>
    <alternativeName>
        <fullName evidence="11">Deamido-NAD(+) diphosphorylase</fullName>
    </alternativeName>
    <alternativeName>
        <fullName evidence="11">Deamido-NAD(+) pyrophosphorylase</fullName>
    </alternativeName>
    <alternativeName>
        <fullName evidence="11">Nicotinate mononucleotide adenylyltransferase</fullName>
        <shortName evidence="11">NaMN adenylyltransferase</shortName>
    </alternativeName>
</protein>
<dbReference type="Gene3D" id="3.40.50.620">
    <property type="entry name" value="HUPs"/>
    <property type="match status" value="1"/>
</dbReference>
<name>A0ABU9CJR4_9BURK</name>
<keyword evidence="4 11" id="KW-0662">Pyridine nucleotide biosynthesis</keyword>
<feature type="domain" description="Cytidyltransferase-like" evidence="12">
    <location>
        <begin position="9"/>
        <end position="172"/>
    </location>
</feature>
<dbReference type="GO" id="GO:0004515">
    <property type="term" value="F:nicotinate-nucleotide adenylyltransferase activity"/>
    <property type="evidence" value="ECO:0007669"/>
    <property type="project" value="UniProtKB-EC"/>
</dbReference>
<keyword evidence="9 11" id="KW-0520">NAD</keyword>
<evidence type="ECO:0000256" key="7">
    <source>
        <dbReference type="ARBA" id="ARBA00022741"/>
    </source>
</evidence>
<dbReference type="EC" id="2.7.7.18" evidence="11"/>
<dbReference type="CDD" id="cd02165">
    <property type="entry name" value="NMNAT"/>
    <property type="match status" value="1"/>
</dbReference>
<comment type="caution">
    <text evidence="13">The sequence shown here is derived from an EMBL/GenBank/DDBJ whole genome shotgun (WGS) entry which is preliminary data.</text>
</comment>
<comment type="similarity">
    <text evidence="3 11">Belongs to the NadD family.</text>
</comment>
<proteinExistence type="inferred from homology"/>
<gene>
    <name evidence="11 13" type="primary">nadD</name>
    <name evidence="13" type="ORF">AACH10_11215</name>
</gene>
<keyword evidence="14" id="KW-1185">Reference proteome</keyword>
<evidence type="ECO:0000256" key="1">
    <source>
        <dbReference type="ARBA" id="ARBA00002324"/>
    </source>
</evidence>
<comment type="pathway">
    <text evidence="2 11">Cofactor biosynthesis; NAD(+) biosynthesis; deamido-NAD(+) from nicotinate D-ribonucleotide: step 1/1.</text>
</comment>
<dbReference type="EMBL" id="JBBUTH010000005">
    <property type="protein sequence ID" value="MEK8050807.1"/>
    <property type="molecule type" value="Genomic_DNA"/>
</dbReference>
<dbReference type="HAMAP" id="MF_00244">
    <property type="entry name" value="NaMN_adenylyltr"/>
    <property type="match status" value="1"/>
</dbReference>
<evidence type="ECO:0000256" key="2">
    <source>
        <dbReference type="ARBA" id="ARBA00005019"/>
    </source>
</evidence>
<keyword evidence="8 11" id="KW-0067">ATP-binding</keyword>
<evidence type="ECO:0000256" key="10">
    <source>
        <dbReference type="ARBA" id="ARBA00048721"/>
    </source>
</evidence>
<dbReference type="NCBIfam" id="NF000840">
    <property type="entry name" value="PRK00071.1-3"/>
    <property type="match status" value="1"/>
</dbReference>
<dbReference type="PANTHER" id="PTHR39321">
    <property type="entry name" value="NICOTINATE-NUCLEOTIDE ADENYLYLTRANSFERASE-RELATED"/>
    <property type="match status" value="1"/>
</dbReference>
<dbReference type="NCBIfam" id="TIGR00482">
    <property type="entry name" value="nicotinate (nicotinamide) nucleotide adenylyltransferase"/>
    <property type="match status" value="1"/>
</dbReference>
<evidence type="ECO:0000256" key="11">
    <source>
        <dbReference type="HAMAP-Rule" id="MF_00244"/>
    </source>
</evidence>
<keyword evidence="5 11" id="KW-0808">Transferase</keyword>
<evidence type="ECO:0000256" key="8">
    <source>
        <dbReference type="ARBA" id="ARBA00022840"/>
    </source>
</evidence>
<evidence type="ECO:0000313" key="13">
    <source>
        <dbReference type="EMBL" id="MEK8050807.1"/>
    </source>
</evidence>
<dbReference type="InterPro" id="IPR014729">
    <property type="entry name" value="Rossmann-like_a/b/a_fold"/>
</dbReference>
<evidence type="ECO:0000256" key="6">
    <source>
        <dbReference type="ARBA" id="ARBA00022695"/>
    </source>
</evidence>
<organism evidence="13 14">
    <name type="scientific">Pseudaquabacterium inlustre</name>
    <dbReference type="NCBI Taxonomy" id="2984192"/>
    <lineage>
        <taxon>Bacteria</taxon>
        <taxon>Pseudomonadati</taxon>
        <taxon>Pseudomonadota</taxon>
        <taxon>Betaproteobacteria</taxon>
        <taxon>Burkholderiales</taxon>
        <taxon>Sphaerotilaceae</taxon>
        <taxon>Pseudaquabacterium</taxon>
    </lineage>
</organism>
<evidence type="ECO:0000256" key="5">
    <source>
        <dbReference type="ARBA" id="ARBA00022679"/>
    </source>
</evidence>
<keyword evidence="6 11" id="KW-0548">Nucleotidyltransferase</keyword>
<keyword evidence="7 11" id="KW-0547">Nucleotide-binding</keyword>
<accession>A0ABU9CJR4</accession>
<reference evidence="13 14" key="1">
    <citation type="submission" date="2024-04" db="EMBL/GenBank/DDBJ databases">
        <title>Novel species of the genus Ideonella isolated from streams.</title>
        <authorList>
            <person name="Lu H."/>
        </authorList>
    </citation>
    <scope>NUCLEOTIDE SEQUENCE [LARGE SCALE GENOMIC DNA]</scope>
    <source>
        <strain evidence="13 14">DXS22W</strain>
    </source>
</reference>